<dbReference type="InterPro" id="IPR004447">
    <property type="entry name" value="Peptidase_S41A"/>
</dbReference>
<dbReference type="GO" id="GO:0004175">
    <property type="term" value="F:endopeptidase activity"/>
    <property type="evidence" value="ECO:0007669"/>
    <property type="project" value="TreeGrafter"/>
</dbReference>
<dbReference type="CDD" id="cd07560">
    <property type="entry name" value="Peptidase_S41_CPP"/>
    <property type="match status" value="1"/>
</dbReference>
<dbReference type="SMART" id="SM00228">
    <property type="entry name" value="PDZ"/>
    <property type="match status" value="1"/>
</dbReference>
<accession>A0A3N9UV95</accession>
<dbReference type="InterPro" id="IPR036034">
    <property type="entry name" value="PDZ_sf"/>
</dbReference>
<dbReference type="PROSITE" id="PS50106">
    <property type="entry name" value="PDZ"/>
    <property type="match status" value="1"/>
</dbReference>
<dbReference type="FunFam" id="2.30.42.10:FF:000063">
    <property type="entry name" value="Peptidase, S41 family"/>
    <property type="match status" value="1"/>
</dbReference>
<gene>
    <name evidence="9" type="ORF">EBB45_04140</name>
</gene>
<dbReference type="SUPFAM" id="SSF50156">
    <property type="entry name" value="PDZ domain-like"/>
    <property type="match status" value="1"/>
</dbReference>
<keyword evidence="10" id="KW-1185">Reference proteome</keyword>
<dbReference type="InterPro" id="IPR001478">
    <property type="entry name" value="PDZ"/>
</dbReference>
<comment type="caution">
    <text evidence="9">The sequence shown here is derived from an EMBL/GenBank/DDBJ whole genome shotgun (WGS) entry which is preliminary data.</text>
</comment>
<dbReference type="InterPro" id="IPR036365">
    <property type="entry name" value="PGBD-like_sf"/>
</dbReference>
<name>A0A3N9UV95_9BACI</name>
<dbReference type="Proteomes" id="UP000274033">
    <property type="component" value="Unassembled WGS sequence"/>
</dbReference>
<dbReference type="InterPro" id="IPR036366">
    <property type="entry name" value="PGBDSf"/>
</dbReference>
<dbReference type="GO" id="GO:0006508">
    <property type="term" value="P:proteolysis"/>
    <property type="evidence" value="ECO:0007669"/>
    <property type="project" value="UniProtKB-KW"/>
</dbReference>
<evidence type="ECO:0000256" key="4">
    <source>
        <dbReference type="ARBA" id="ARBA00022825"/>
    </source>
</evidence>
<dbReference type="RefSeq" id="WP_124762936.1">
    <property type="nucleotide sequence ID" value="NZ_JAFBDY010000002.1"/>
</dbReference>
<dbReference type="InterPro" id="IPR029045">
    <property type="entry name" value="ClpP/crotonase-like_dom_sf"/>
</dbReference>
<dbReference type="Gene3D" id="3.90.226.10">
    <property type="entry name" value="2-enoyl-CoA Hydratase, Chain A, domain 1"/>
    <property type="match status" value="1"/>
</dbReference>
<sequence length="508" mass="55912">MDEQNQQNNEQKETNVQERDEQVKPAKKYLSIKPFTFIMLMFLTILLTAGLTIFALTFGDEKVVEVSVPVEREEFSKLYDAYDELKEKYYVDIDDEKVVFGAINGMFEALDDPYSDFMNKEEADQFNADLSSSFQGIGAEIQERNGNIVVVSPIKNSPAEKAGLLPEDVILLVDGKSIQGMSASEAVLLIRGEKGTPVTLTIQRGDSDETMEIKIVRDEIPVETVYGEMGDDKIAHIQITSFSEKTYEDLEKLLVQYDQEGMKSVILDVRQNPGGFLTSAIDIANLFVGEGKPIVQVQSREGKPEVMVAEGGKKYNIPVVVLIDNGSASASEILAGALRESAGAKIVGLTSFGKGTVQTVSYLPDGSNLKFTTGKWLTPDGNWINEKGIKPDIEVKYPEYATLPFINPETELSKGTTSPAVNAAEQMLDALGYDVGKVDTEFDDSTVAAVKSFQADHNLEQTGSIAGETTYEIMDALREKIDKDDPQIKKATELLTKNADTEQEKKAE</sequence>
<dbReference type="SUPFAM" id="SSF52096">
    <property type="entry name" value="ClpP/crotonase"/>
    <property type="match status" value="1"/>
</dbReference>
<keyword evidence="2 5" id="KW-0645">Protease</keyword>
<dbReference type="GO" id="GO:0030288">
    <property type="term" value="C:outer membrane-bounded periplasmic space"/>
    <property type="evidence" value="ECO:0007669"/>
    <property type="project" value="TreeGrafter"/>
</dbReference>
<evidence type="ECO:0000256" key="7">
    <source>
        <dbReference type="SAM" id="Phobius"/>
    </source>
</evidence>
<keyword evidence="7" id="KW-0472">Membrane</keyword>
<keyword evidence="3 5" id="KW-0378">Hydrolase</keyword>
<evidence type="ECO:0000313" key="9">
    <source>
        <dbReference type="EMBL" id="RQW75816.1"/>
    </source>
</evidence>
<feature type="region of interest" description="Disordered" evidence="6">
    <location>
        <begin position="1"/>
        <end position="20"/>
    </location>
</feature>
<dbReference type="Gene3D" id="2.30.42.10">
    <property type="match status" value="1"/>
</dbReference>
<dbReference type="Pfam" id="PF03572">
    <property type="entry name" value="Peptidase_S41"/>
    <property type="match status" value="1"/>
</dbReference>
<dbReference type="InterPro" id="IPR005151">
    <property type="entry name" value="Tail-specific_protease"/>
</dbReference>
<evidence type="ECO:0000256" key="5">
    <source>
        <dbReference type="RuleBase" id="RU004404"/>
    </source>
</evidence>
<evidence type="ECO:0000256" key="6">
    <source>
        <dbReference type="SAM" id="MobiDB-lite"/>
    </source>
</evidence>
<evidence type="ECO:0000259" key="8">
    <source>
        <dbReference type="PROSITE" id="PS50106"/>
    </source>
</evidence>
<evidence type="ECO:0000256" key="1">
    <source>
        <dbReference type="ARBA" id="ARBA00009179"/>
    </source>
</evidence>
<feature type="domain" description="PDZ" evidence="8">
    <location>
        <begin position="127"/>
        <end position="191"/>
    </location>
</feature>
<dbReference type="Gene3D" id="1.10.101.10">
    <property type="entry name" value="PGBD-like superfamily/PGBD"/>
    <property type="match status" value="1"/>
</dbReference>
<dbReference type="NCBIfam" id="TIGR00225">
    <property type="entry name" value="prc"/>
    <property type="match status" value="1"/>
</dbReference>
<dbReference type="SMART" id="SM00245">
    <property type="entry name" value="TSPc"/>
    <property type="match status" value="1"/>
</dbReference>
<dbReference type="Gene3D" id="3.30.750.44">
    <property type="match status" value="1"/>
</dbReference>
<dbReference type="AlphaFoldDB" id="A0A3N9UV95"/>
<keyword evidence="4 5" id="KW-0720">Serine protease</keyword>
<dbReference type="Pfam" id="PF01471">
    <property type="entry name" value="PG_binding_1"/>
    <property type="match status" value="1"/>
</dbReference>
<dbReference type="PANTHER" id="PTHR32060">
    <property type="entry name" value="TAIL-SPECIFIC PROTEASE"/>
    <property type="match status" value="1"/>
</dbReference>
<reference evidence="9 10" key="1">
    <citation type="journal article" date="2013" name="J. Microbiol.">
        <title>Lysinibacillus chungkukjangi sp. nov., isolated from Chungkukjang, Korean fermented soybean food.</title>
        <authorList>
            <person name="Kim S.J."/>
            <person name="Jang Y.H."/>
            <person name="Hamada M."/>
            <person name="Ahn J.H."/>
            <person name="Weon H.Y."/>
            <person name="Suzuki K."/>
            <person name="Whang K.S."/>
            <person name="Kwon S.W."/>
        </authorList>
    </citation>
    <scope>NUCLEOTIDE SEQUENCE [LARGE SCALE GENOMIC DNA]</scope>
    <source>
        <strain evidence="9 10">MCCC 1A12701</strain>
    </source>
</reference>
<dbReference type="InterPro" id="IPR055210">
    <property type="entry name" value="CtpA/B_N"/>
</dbReference>
<dbReference type="PANTHER" id="PTHR32060:SF30">
    <property type="entry name" value="CARBOXY-TERMINAL PROCESSING PROTEASE CTPA"/>
    <property type="match status" value="1"/>
</dbReference>
<organism evidence="9 10">
    <name type="scientific">Lysinibacillus composti</name>
    <dbReference type="NCBI Taxonomy" id="720633"/>
    <lineage>
        <taxon>Bacteria</taxon>
        <taxon>Bacillati</taxon>
        <taxon>Bacillota</taxon>
        <taxon>Bacilli</taxon>
        <taxon>Bacillales</taxon>
        <taxon>Bacillaceae</taxon>
        <taxon>Lysinibacillus</taxon>
    </lineage>
</organism>
<dbReference type="EMBL" id="RRCT01000002">
    <property type="protein sequence ID" value="RQW75816.1"/>
    <property type="molecule type" value="Genomic_DNA"/>
</dbReference>
<dbReference type="InterPro" id="IPR002477">
    <property type="entry name" value="Peptidoglycan-bd-like"/>
</dbReference>
<dbReference type="OrthoDB" id="9812068at2"/>
<protein>
    <submittedName>
        <fullName evidence="9">PDZ domain-containing protein</fullName>
    </submittedName>
</protein>
<feature type="compositionally biased region" description="Basic and acidic residues" evidence="6">
    <location>
        <begin position="10"/>
        <end position="20"/>
    </location>
</feature>
<evidence type="ECO:0000313" key="10">
    <source>
        <dbReference type="Proteomes" id="UP000274033"/>
    </source>
</evidence>
<dbReference type="Pfam" id="PF13180">
    <property type="entry name" value="PDZ_2"/>
    <property type="match status" value="1"/>
</dbReference>
<evidence type="ECO:0000256" key="3">
    <source>
        <dbReference type="ARBA" id="ARBA00022801"/>
    </source>
</evidence>
<dbReference type="CDD" id="cd06782">
    <property type="entry name" value="cpPDZ_CPP-like"/>
    <property type="match status" value="1"/>
</dbReference>
<dbReference type="SUPFAM" id="SSF47090">
    <property type="entry name" value="PGBD-like"/>
    <property type="match status" value="1"/>
</dbReference>
<dbReference type="GO" id="GO:0007165">
    <property type="term" value="P:signal transduction"/>
    <property type="evidence" value="ECO:0007669"/>
    <property type="project" value="TreeGrafter"/>
</dbReference>
<feature type="transmembrane region" description="Helical" evidence="7">
    <location>
        <begin position="37"/>
        <end position="58"/>
    </location>
</feature>
<comment type="similarity">
    <text evidence="1 5">Belongs to the peptidase S41A family.</text>
</comment>
<dbReference type="GO" id="GO:0008236">
    <property type="term" value="F:serine-type peptidase activity"/>
    <property type="evidence" value="ECO:0007669"/>
    <property type="project" value="UniProtKB-KW"/>
</dbReference>
<proteinExistence type="inferred from homology"/>
<keyword evidence="7" id="KW-0812">Transmembrane</keyword>
<dbReference type="Pfam" id="PF22694">
    <property type="entry name" value="CtpB_N-like"/>
    <property type="match status" value="1"/>
</dbReference>
<evidence type="ECO:0000256" key="2">
    <source>
        <dbReference type="ARBA" id="ARBA00022670"/>
    </source>
</evidence>
<keyword evidence="7" id="KW-1133">Transmembrane helix</keyword>